<proteinExistence type="inferred from homology"/>
<organism evidence="8 9">
    <name type="scientific">Tritonibacter mobilis F1926</name>
    <dbReference type="NCBI Taxonomy" id="1265309"/>
    <lineage>
        <taxon>Bacteria</taxon>
        <taxon>Pseudomonadati</taxon>
        <taxon>Pseudomonadota</taxon>
        <taxon>Alphaproteobacteria</taxon>
        <taxon>Rhodobacterales</taxon>
        <taxon>Paracoccaceae</taxon>
        <taxon>Tritonibacter</taxon>
    </lineage>
</organism>
<evidence type="ECO:0000256" key="5">
    <source>
        <dbReference type="ARBA" id="ARBA00022989"/>
    </source>
</evidence>
<dbReference type="Pfam" id="PF02472">
    <property type="entry name" value="ExbD"/>
    <property type="match status" value="1"/>
</dbReference>
<keyword evidence="7" id="KW-0813">Transport</keyword>
<comment type="subcellular location">
    <subcellularLocation>
        <location evidence="1">Cell membrane</location>
        <topology evidence="1">Single-pass membrane protein</topology>
    </subcellularLocation>
    <subcellularLocation>
        <location evidence="7">Cell membrane</location>
        <topology evidence="7">Single-pass type II membrane protein</topology>
    </subcellularLocation>
</comment>
<dbReference type="AlphaFoldDB" id="A0A1B1A734"/>
<keyword evidence="5" id="KW-1133">Transmembrane helix</keyword>
<dbReference type="GO" id="GO:0015031">
    <property type="term" value="P:protein transport"/>
    <property type="evidence" value="ECO:0007669"/>
    <property type="project" value="UniProtKB-KW"/>
</dbReference>
<geneLocation type="plasmid" evidence="8 9">
    <name>unnamed1</name>
</geneLocation>
<name>A0A1B1A734_9RHOB</name>
<gene>
    <name evidence="8" type="ORF">K529_016285</name>
</gene>
<dbReference type="Gene3D" id="3.30.420.270">
    <property type="match status" value="1"/>
</dbReference>
<accession>A0A1B1A734</accession>
<evidence type="ECO:0000256" key="4">
    <source>
        <dbReference type="ARBA" id="ARBA00022692"/>
    </source>
</evidence>
<evidence type="ECO:0000256" key="6">
    <source>
        <dbReference type="ARBA" id="ARBA00023136"/>
    </source>
</evidence>
<keyword evidence="8" id="KW-0670">Pyruvate</keyword>
<evidence type="ECO:0000256" key="2">
    <source>
        <dbReference type="ARBA" id="ARBA00005811"/>
    </source>
</evidence>
<comment type="similarity">
    <text evidence="2 7">Belongs to the ExbD/TolR family.</text>
</comment>
<evidence type="ECO:0000256" key="7">
    <source>
        <dbReference type="RuleBase" id="RU003879"/>
    </source>
</evidence>
<evidence type="ECO:0000313" key="8">
    <source>
        <dbReference type="EMBL" id="ANP42337.1"/>
    </source>
</evidence>
<dbReference type="PANTHER" id="PTHR30558:SF3">
    <property type="entry name" value="BIOPOLYMER TRANSPORT PROTEIN EXBD-RELATED"/>
    <property type="match status" value="1"/>
</dbReference>
<keyword evidence="8" id="KW-0614">Plasmid</keyword>
<keyword evidence="4 7" id="KW-0812">Transmembrane</keyword>
<evidence type="ECO:0000256" key="3">
    <source>
        <dbReference type="ARBA" id="ARBA00022475"/>
    </source>
</evidence>
<dbReference type="GeneID" id="28251424"/>
<dbReference type="InterPro" id="IPR003400">
    <property type="entry name" value="ExbD"/>
</dbReference>
<keyword evidence="3" id="KW-1003">Cell membrane</keyword>
<evidence type="ECO:0000256" key="1">
    <source>
        <dbReference type="ARBA" id="ARBA00004162"/>
    </source>
</evidence>
<dbReference type="OrthoDB" id="5456447at2"/>
<keyword evidence="7" id="KW-0653">Protein transport</keyword>
<dbReference type="PANTHER" id="PTHR30558">
    <property type="entry name" value="EXBD MEMBRANE COMPONENT OF PMF-DRIVEN MACROMOLECULE IMPORT SYSTEM"/>
    <property type="match status" value="1"/>
</dbReference>
<dbReference type="GO" id="GO:0005886">
    <property type="term" value="C:plasma membrane"/>
    <property type="evidence" value="ECO:0007669"/>
    <property type="project" value="UniProtKB-SubCell"/>
</dbReference>
<keyword evidence="6" id="KW-0472">Membrane</keyword>
<dbReference type="Proteomes" id="UP000013243">
    <property type="component" value="Plasmid unnamed1"/>
</dbReference>
<dbReference type="KEGG" id="rmb:K529_016285"/>
<dbReference type="RefSeq" id="WP_005614093.1">
    <property type="nucleotide sequence ID" value="NZ_CP015231.1"/>
</dbReference>
<sequence>MLLNDMPQRPRRKPSLTPMIDVVFLLLVFFMLASRFGIDAALRLPLAAGGGEYTGPPRLIDVAPTRVFVNGRLVPEEALAPALEPLMEHKSDVLILRGKDGANLQRIVTLTESLRSAGFTSVVLVE</sequence>
<protein>
    <submittedName>
        <fullName evidence="8">Indolepyruvate ferredoxin oxidoreductase</fullName>
    </submittedName>
</protein>
<dbReference type="GO" id="GO:0022857">
    <property type="term" value="F:transmembrane transporter activity"/>
    <property type="evidence" value="ECO:0007669"/>
    <property type="project" value="InterPro"/>
</dbReference>
<reference evidence="8 9" key="1">
    <citation type="journal article" date="2016" name="ISME J.">
        <title>Global occurrence and heterogeneity of the Roseobacter-clade species Ruegeria mobilis.</title>
        <authorList>
            <person name="Sonnenschein E."/>
            <person name="Gram L."/>
        </authorList>
    </citation>
    <scope>NUCLEOTIDE SEQUENCE [LARGE SCALE GENOMIC DNA]</scope>
    <source>
        <strain evidence="8 9">F1926</strain>
        <plasmid evidence="8 9">unnamed1</plasmid>
    </source>
</reference>
<evidence type="ECO:0000313" key="9">
    <source>
        <dbReference type="Proteomes" id="UP000013243"/>
    </source>
</evidence>
<dbReference type="EMBL" id="CP015231">
    <property type="protein sequence ID" value="ANP42337.1"/>
    <property type="molecule type" value="Genomic_DNA"/>
</dbReference>